<keyword evidence="3 6" id="KW-1133">Transmembrane helix</keyword>
<feature type="transmembrane region" description="Helical" evidence="6">
    <location>
        <begin position="481"/>
        <end position="502"/>
    </location>
</feature>
<evidence type="ECO:0000313" key="9">
    <source>
        <dbReference type="Proteomes" id="UP001228690"/>
    </source>
</evidence>
<feature type="transmembrane region" description="Helical" evidence="6">
    <location>
        <begin position="547"/>
        <end position="571"/>
    </location>
</feature>
<comment type="similarity">
    <text evidence="5">Belongs to the OXA1/ALB3/YidC family.</text>
</comment>
<comment type="subcellular location">
    <subcellularLocation>
        <location evidence="1 5">Membrane</location>
        <topology evidence="1 5">Multi-pass membrane protein</topology>
    </subcellularLocation>
</comment>
<evidence type="ECO:0000256" key="2">
    <source>
        <dbReference type="ARBA" id="ARBA00022692"/>
    </source>
</evidence>
<accession>A0ABY8MJ47</accession>
<feature type="transmembrane region" description="Helical" evidence="6">
    <location>
        <begin position="509"/>
        <end position="527"/>
    </location>
</feature>
<evidence type="ECO:0000256" key="5">
    <source>
        <dbReference type="RuleBase" id="RU003945"/>
    </source>
</evidence>
<proteinExistence type="inferred from homology"/>
<feature type="transmembrane region" description="Helical" evidence="6">
    <location>
        <begin position="441"/>
        <end position="461"/>
    </location>
</feature>
<dbReference type="InterPro" id="IPR017850">
    <property type="entry name" value="Alkaline_phosphatase_core_sf"/>
</dbReference>
<feature type="transmembrane region" description="Helical" evidence="6">
    <location>
        <begin position="370"/>
        <end position="390"/>
    </location>
</feature>
<dbReference type="InterPro" id="IPR001708">
    <property type="entry name" value="YidC/ALB3/OXA1/COX18"/>
</dbReference>
<feature type="transmembrane region" description="Helical" evidence="6">
    <location>
        <begin position="138"/>
        <end position="163"/>
    </location>
</feature>
<feature type="transmembrane region" description="Helical" evidence="6">
    <location>
        <begin position="326"/>
        <end position="344"/>
    </location>
</feature>
<evidence type="ECO:0000259" key="7">
    <source>
        <dbReference type="Pfam" id="PF02096"/>
    </source>
</evidence>
<dbReference type="SUPFAM" id="SSF53649">
    <property type="entry name" value="Alkaline phosphatase-like"/>
    <property type="match status" value="1"/>
</dbReference>
<name>A0ABY8MJ47_9SPIO</name>
<sequence length="1090" mass="122846">MMIFNGLMTAMQALLELYLRFSNPLLALVLLSFSVFLIILPLYKFGDKLLAGEKRRKSRMQSELDSISTMFGANKKYFYTRNIYRRHGYSPLYSLIGLFGLAVQIPFFFAAYQVLHHFPAFSGLAAGPFQNLAKPDGLLQFSGIAINLLPLLMTLINLLAAYYYAENAEEKRKIWLFPAIFLVLLYRQPVALVLYWTMNNVFSLLKNVWQARRRKGCPSWAAALSIPELAWSKLCLRFHSTTARALHFSTLILALLLALLHFMYTDNDKNIPSLWINTALLLLFYLGLYYGHLHRVSTISHSPKNPNGNPVAGQTGKRSTGGKLRLGLWISLQAITLLLLLRLAQLGLQSAALTSGQIQHLLEIRREVQLLRPVTLLPAFAAIVAGLAMLRTQNFGLGWALLLPKNLPLYCRSCRKPGNGPAGRARALIAGEINRNSLKRYVLALIGIFVGMFWTVPTRVIASDPSSFEGNTGAWQLTGSLFLFCALPLLFFTVLYFVLPLVLRHYSSCLAAVGAWFFSANILLFPGKYGAMEFTSFKTPLQIGNHAIVASVLLLAVLLLTLLTSCLTWQWQSPGRSGRPAKLDQALPFLLVLHGIVILTNLYRVGDYHIQLTHSKQNNHAEIQPTKQRMQKTQETNRETATSSANAPIHVRLSKNGNNIVILMLDKFMGGMVPEILQANPKLAQRLDGFTFYPNAVSQSHQTYGGFHPIVGGSEYTVEQMNRNGRPLAADIMEAFTMIPKALRSKQKESRQTPSGLASHFVNVKYLIVPEARGAMQQRLADEEVRVLETSLDYSLLPNPKLVQNQAGSRLKWQNFLAMLGVFQSFGPIFRENIYDDGRWLNTLGDPDLWASIAFWEPYIQLLGLKELFVSDDTLSGAYALIHNHFPHNTTFNGAFDYYGQQANFDFPLPDIPNILEQEDAKNGNRSLATLFLANYETLYLLADWLDNLKERGLYDNTLIYLTSDHGSRYFDPSFTVQRHEGGVRKSNFHSLYMRKDMEARGPLKISEDFRTMADIPAEFLPQFGITENPYSGKVLEPVRSEPISLYVVADMTRNEALGGSAHQYHIANQYNLHNRNIFDDANWEVAKHR</sequence>
<keyword evidence="2 5" id="KW-0812">Transmembrane</keyword>
<dbReference type="RefSeq" id="WP_326928245.1">
    <property type="nucleotide sequence ID" value="NZ_CP123443.1"/>
</dbReference>
<evidence type="ECO:0000256" key="3">
    <source>
        <dbReference type="ARBA" id="ARBA00022989"/>
    </source>
</evidence>
<dbReference type="InterPro" id="IPR028055">
    <property type="entry name" value="YidC/Oxa/ALB_C"/>
</dbReference>
<organism evidence="8 9">
    <name type="scientific">Candidatus Haliotispira prima</name>
    <dbReference type="NCBI Taxonomy" id="3034016"/>
    <lineage>
        <taxon>Bacteria</taxon>
        <taxon>Pseudomonadati</taxon>
        <taxon>Spirochaetota</taxon>
        <taxon>Spirochaetia</taxon>
        <taxon>Spirochaetales</taxon>
        <taxon>Spirochaetaceae</taxon>
        <taxon>Candidatus Haliotispira</taxon>
    </lineage>
</organism>
<evidence type="ECO:0000313" key="8">
    <source>
        <dbReference type="EMBL" id="WGK70040.1"/>
    </source>
</evidence>
<feature type="transmembrane region" description="Helical" evidence="6">
    <location>
        <begin position="175"/>
        <end position="198"/>
    </location>
</feature>
<evidence type="ECO:0000256" key="6">
    <source>
        <dbReference type="SAM" id="Phobius"/>
    </source>
</evidence>
<dbReference type="Gene3D" id="3.40.720.10">
    <property type="entry name" value="Alkaline Phosphatase, subunit A"/>
    <property type="match status" value="1"/>
</dbReference>
<feature type="transmembrane region" description="Helical" evidence="6">
    <location>
        <begin position="270"/>
        <end position="290"/>
    </location>
</feature>
<feature type="transmembrane region" description="Helical" evidence="6">
    <location>
        <begin position="92"/>
        <end position="115"/>
    </location>
</feature>
<feature type="transmembrane region" description="Helical" evidence="6">
    <location>
        <begin position="583"/>
        <end position="603"/>
    </location>
</feature>
<gene>
    <name evidence="8" type="ORF">P0082_04045</name>
</gene>
<dbReference type="Proteomes" id="UP001228690">
    <property type="component" value="Chromosome"/>
</dbReference>
<dbReference type="EMBL" id="CP123443">
    <property type="protein sequence ID" value="WGK70040.1"/>
    <property type="molecule type" value="Genomic_DNA"/>
</dbReference>
<keyword evidence="4 6" id="KW-0472">Membrane</keyword>
<dbReference type="PANTHER" id="PTHR12428">
    <property type="entry name" value="OXA1"/>
    <property type="match status" value="1"/>
</dbReference>
<feature type="transmembrane region" description="Helical" evidence="6">
    <location>
        <begin position="218"/>
        <end position="236"/>
    </location>
</feature>
<evidence type="ECO:0000256" key="1">
    <source>
        <dbReference type="ARBA" id="ARBA00004141"/>
    </source>
</evidence>
<dbReference type="Pfam" id="PF02096">
    <property type="entry name" value="60KD_IMP"/>
    <property type="match status" value="1"/>
</dbReference>
<keyword evidence="9" id="KW-1185">Reference proteome</keyword>
<evidence type="ECO:0000256" key="4">
    <source>
        <dbReference type="ARBA" id="ARBA00023136"/>
    </source>
</evidence>
<protein>
    <submittedName>
        <fullName evidence="8">YidC/Oxa1 family membrane protein insertase</fullName>
    </submittedName>
</protein>
<feature type="domain" description="Membrane insertase YidC/Oxa/ALB C-terminal" evidence="7">
    <location>
        <begin position="26"/>
        <end position="209"/>
    </location>
</feature>
<reference evidence="8 9" key="1">
    <citation type="submission" date="2023-04" db="EMBL/GenBank/DDBJ databases">
        <title>Spirochaete genome identified in red abalone sample constitutes a novel genus.</title>
        <authorList>
            <person name="Sharma S.P."/>
            <person name="Purcell C.M."/>
            <person name="Hyde J.R."/>
            <person name="Severin A.J."/>
        </authorList>
    </citation>
    <scope>NUCLEOTIDE SEQUENCE [LARGE SCALE GENOMIC DNA]</scope>
    <source>
        <strain evidence="8 9">SP-2023</strain>
    </source>
</reference>
<feature type="transmembrane region" description="Helical" evidence="6">
    <location>
        <begin position="25"/>
        <end position="46"/>
    </location>
</feature>
<feature type="transmembrane region" description="Helical" evidence="6">
    <location>
        <begin position="245"/>
        <end position="264"/>
    </location>
</feature>
<dbReference type="PANTHER" id="PTHR12428:SF65">
    <property type="entry name" value="CYTOCHROME C OXIDASE ASSEMBLY PROTEIN COX18, MITOCHONDRIAL"/>
    <property type="match status" value="1"/>
</dbReference>